<dbReference type="InterPro" id="IPR016874">
    <property type="entry name" value="TcmP-like"/>
</dbReference>
<dbReference type="PIRSF" id="PIRSF028177">
    <property type="entry name" value="Polyketide_synth_Omtfrase_TcmP"/>
    <property type="match status" value="1"/>
</dbReference>
<sequence>MYAPRKASHLRPFFNCGRMALHSSATTFNNSIRSSPDAKSIAHTKPKEEIRLTGAEEMLLPVVFLKAEDAKSDEPILGDPYSQQLLDRCAIDYSRTHFTRDYRYIKWVTTRAKQFDDWCQAFLNTHHGCPVTVLHIACGLDCRALRIDREPNVRWIDVDLPLAVDLRTRLIPQPQGDYTLRALDVTKEGWLSDMPADRPTLVIAEGLLMYLKPAEGEKLFKDVAGHFDHGEIFFDTVGSFTTKFTSVVKILRSSGSTFGWGIDNARKQIEPLHPKLSLKEQIVWGDFMKSHPPVFGEIGTSLACLFPRFKNNLQLLRFQF</sequence>
<keyword evidence="2" id="KW-0808">Transferase</keyword>
<dbReference type="STRING" id="252740.A0A423VD94"/>
<evidence type="ECO:0000313" key="4">
    <source>
        <dbReference type="Proteomes" id="UP000284375"/>
    </source>
</evidence>
<organism evidence="3 4">
    <name type="scientific">Cytospora chrysosperma</name>
    <name type="common">Cytospora canker fungus</name>
    <name type="synonym">Sphaeria chrysosperma</name>
    <dbReference type="NCBI Taxonomy" id="252740"/>
    <lineage>
        <taxon>Eukaryota</taxon>
        <taxon>Fungi</taxon>
        <taxon>Dikarya</taxon>
        <taxon>Ascomycota</taxon>
        <taxon>Pezizomycotina</taxon>
        <taxon>Sordariomycetes</taxon>
        <taxon>Sordariomycetidae</taxon>
        <taxon>Diaporthales</taxon>
        <taxon>Cytosporaceae</taxon>
        <taxon>Cytospora</taxon>
    </lineage>
</organism>
<dbReference type="Gene3D" id="3.40.50.150">
    <property type="entry name" value="Vaccinia Virus protein VP39"/>
    <property type="match status" value="1"/>
</dbReference>
<dbReference type="SUPFAM" id="SSF53335">
    <property type="entry name" value="S-adenosyl-L-methionine-dependent methyltransferases"/>
    <property type="match status" value="1"/>
</dbReference>
<dbReference type="InterPro" id="IPR029063">
    <property type="entry name" value="SAM-dependent_MTases_sf"/>
</dbReference>
<proteinExistence type="predicted"/>
<dbReference type="PANTHER" id="PTHR43619:SF2">
    <property type="entry name" value="S-ADENOSYL-L-METHIONINE-DEPENDENT METHYLTRANSFERASES SUPERFAMILY PROTEIN"/>
    <property type="match status" value="1"/>
</dbReference>
<evidence type="ECO:0000313" key="3">
    <source>
        <dbReference type="EMBL" id="ROV88907.1"/>
    </source>
</evidence>
<dbReference type="Pfam" id="PF04072">
    <property type="entry name" value="LCM"/>
    <property type="match status" value="1"/>
</dbReference>
<dbReference type="GO" id="GO:0008168">
    <property type="term" value="F:methyltransferase activity"/>
    <property type="evidence" value="ECO:0007669"/>
    <property type="project" value="UniProtKB-KW"/>
</dbReference>
<dbReference type="PANTHER" id="PTHR43619">
    <property type="entry name" value="S-ADENOSYL-L-METHIONINE-DEPENDENT METHYLTRANSFERASE YKTD-RELATED"/>
    <property type="match status" value="1"/>
</dbReference>
<dbReference type="OrthoDB" id="203237at2759"/>
<reference evidence="3 4" key="1">
    <citation type="submission" date="2015-09" db="EMBL/GenBank/DDBJ databases">
        <title>Host preference determinants of Valsa canker pathogens revealed by comparative genomics.</title>
        <authorList>
            <person name="Yin Z."/>
            <person name="Huang L."/>
        </authorList>
    </citation>
    <scope>NUCLEOTIDE SEQUENCE [LARGE SCALE GENOMIC DNA]</scope>
    <source>
        <strain evidence="3 4">YSFL</strain>
    </source>
</reference>
<dbReference type="GO" id="GO:0032259">
    <property type="term" value="P:methylation"/>
    <property type="evidence" value="ECO:0007669"/>
    <property type="project" value="UniProtKB-KW"/>
</dbReference>
<keyword evidence="1" id="KW-0489">Methyltransferase</keyword>
<dbReference type="InterPro" id="IPR007213">
    <property type="entry name" value="Ppm1/Ppm2/Tcmp"/>
</dbReference>
<evidence type="ECO:0000256" key="2">
    <source>
        <dbReference type="ARBA" id="ARBA00022679"/>
    </source>
</evidence>
<evidence type="ECO:0000256" key="1">
    <source>
        <dbReference type="ARBA" id="ARBA00022603"/>
    </source>
</evidence>
<protein>
    <submittedName>
        <fullName evidence="3">Uncharacterized protein</fullName>
    </submittedName>
</protein>
<comment type="caution">
    <text evidence="3">The sequence shown here is derived from an EMBL/GenBank/DDBJ whole genome shotgun (WGS) entry which is preliminary data.</text>
</comment>
<gene>
    <name evidence="3" type="ORF">VSDG_08954</name>
</gene>
<dbReference type="AlphaFoldDB" id="A0A423VD94"/>
<keyword evidence="4" id="KW-1185">Reference proteome</keyword>
<name>A0A423VD94_CYTCH</name>
<dbReference type="EMBL" id="LJZO01000062">
    <property type="protein sequence ID" value="ROV88907.1"/>
    <property type="molecule type" value="Genomic_DNA"/>
</dbReference>
<dbReference type="Proteomes" id="UP000284375">
    <property type="component" value="Unassembled WGS sequence"/>
</dbReference>
<accession>A0A423VD94</accession>